<keyword evidence="5" id="KW-0418">Kinase</keyword>
<name>N1QQB7_AEGTA</name>
<evidence type="ECO:0000256" key="3">
    <source>
        <dbReference type="ARBA" id="ARBA00023152"/>
    </source>
</evidence>
<dbReference type="UniPathway" id="UPA00242"/>
<reference evidence="7" key="1">
    <citation type="submission" date="2015-06" db="UniProtKB">
        <authorList>
            <consortium name="EnsemblPlants"/>
        </authorList>
    </citation>
    <scope>IDENTIFICATION</scope>
</reference>
<dbReference type="InterPro" id="IPR001312">
    <property type="entry name" value="Hexokinase"/>
</dbReference>
<dbReference type="GO" id="GO:0001678">
    <property type="term" value="P:intracellular glucose homeostasis"/>
    <property type="evidence" value="ECO:0007669"/>
    <property type="project" value="InterPro"/>
</dbReference>
<dbReference type="EnsemblPlants" id="EMT00080">
    <property type="protein sequence ID" value="EMT00080"/>
    <property type="gene ID" value="F775_03587"/>
</dbReference>
<evidence type="ECO:0000256" key="2">
    <source>
        <dbReference type="ARBA" id="ARBA00005028"/>
    </source>
</evidence>
<keyword evidence="5" id="KW-0067">ATP-binding</keyword>
<dbReference type="GO" id="GO:0008865">
    <property type="term" value="F:fructokinase activity"/>
    <property type="evidence" value="ECO:0007669"/>
    <property type="project" value="TreeGrafter"/>
</dbReference>
<dbReference type="EC" id="2.7.1.-" evidence="5"/>
<dbReference type="GO" id="GO:0006006">
    <property type="term" value="P:glucose metabolic process"/>
    <property type="evidence" value="ECO:0007669"/>
    <property type="project" value="TreeGrafter"/>
</dbReference>
<keyword evidence="3 5" id="KW-0324">Glycolysis</keyword>
<evidence type="ECO:0000256" key="1">
    <source>
        <dbReference type="ARBA" id="ARBA00004921"/>
    </source>
</evidence>
<dbReference type="InterPro" id="IPR022673">
    <property type="entry name" value="Hexokinase_C"/>
</dbReference>
<organism evidence="7">
    <name type="scientific">Aegilops tauschii</name>
    <name type="common">Tausch's goatgrass</name>
    <name type="synonym">Aegilops squarrosa</name>
    <dbReference type="NCBI Taxonomy" id="37682"/>
    <lineage>
        <taxon>Eukaryota</taxon>
        <taxon>Viridiplantae</taxon>
        <taxon>Streptophyta</taxon>
        <taxon>Embryophyta</taxon>
        <taxon>Tracheophyta</taxon>
        <taxon>Spermatophyta</taxon>
        <taxon>Magnoliopsida</taxon>
        <taxon>Liliopsida</taxon>
        <taxon>Poales</taxon>
        <taxon>Poaceae</taxon>
        <taxon>BOP clade</taxon>
        <taxon>Pooideae</taxon>
        <taxon>Triticodae</taxon>
        <taxon>Triticeae</taxon>
        <taxon>Triticinae</taxon>
        <taxon>Aegilops</taxon>
    </lineage>
</organism>
<dbReference type="GO" id="GO:0004340">
    <property type="term" value="F:glucokinase activity"/>
    <property type="evidence" value="ECO:0007669"/>
    <property type="project" value="TreeGrafter"/>
</dbReference>
<evidence type="ECO:0000256" key="5">
    <source>
        <dbReference type="RuleBase" id="RU362007"/>
    </source>
</evidence>
<comment type="catalytic activity">
    <reaction evidence="4">
        <text>D-fructose + ATP = D-fructose 6-phosphate + ADP + H(+)</text>
        <dbReference type="Rhea" id="RHEA:16125"/>
        <dbReference type="ChEBI" id="CHEBI:15378"/>
        <dbReference type="ChEBI" id="CHEBI:30616"/>
        <dbReference type="ChEBI" id="CHEBI:37721"/>
        <dbReference type="ChEBI" id="CHEBI:61527"/>
        <dbReference type="ChEBI" id="CHEBI:456216"/>
        <dbReference type="EC" id="2.7.1.1"/>
    </reaction>
    <physiologicalReaction direction="left-to-right" evidence="4">
        <dbReference type="Rhea" id="RHEA:16126"/>
    </physiologicalReaction>
</comment>
<comment type="pathway">
    <text evidence="1">Carbohydrate degradation.</text>
</comment>
<evidence type="ECO:0000259" key="6">
    <source>
        <dbReference type="Pfam" id="PF03727"/>
    </source>
</evidence>
<dbReference type="GO" id="GO:0005536">
    <property type="term" value="F:D-glucose binding"/>
    <property type="evidence" value="ECO:0007669"/>
    <property type="project" value="InterPro"/>
</dbReference>
<proteinExistence type="inferred from homology"/>
<keyword evidence="5" id="KW-0547">Nucleotide-binding</keyword>
<dbReference type="Pfam" id="PF03727">
    <property type="entry name" value="Hexokinase_2"/>
    <property type="match status" value="1"/>
</dbReference>
<accession>N1QQB7</accession>
<dbReference type="Gene3D" id="3.40.367.20">
    <property type="match status" value="1"/>
</dbReference>
<dbReference type="GO" id="GO:0006096">
    <property type="term" value="P:glycolytic process"/>
    <property type="evidence" value="ECO:0007669"/>
    <property type="project" value="UniProtKB-KW"/>
</dbReference>
<dbReference type="SUPFAM" id="SSF53067">
    <property type="entry name" value="Actin-like ATPase domain"/>
    <property type="match status" value="1"/>
</dbReference>
<comment type="similarity">
    <text evidence="5">Belongs to the hexokinase family.</text>
</comment>
<dbReference type="GO" id="GO:0005524">
    <property type="term" value="F:ATP binding"/>
    <property type="evidence" value="ECO:0007669"/>
    <property type="project" value="UniProtKB-UniRule"/>
</dbReference>
<dbReference type="PANTHER" id="PTHR19443:SF63">
    <property type="entry name" value="HEXOKINASE-LIKE 1 PROTEIN-RELATED"/>
    <property type="match status" value="1"/>
</dbReference>
<evidence type="ECO:0000256" key="4">
    <source>
        <dbReference type="ARBA" id="ARBA00047905"/>
    </source>
</evidence>
<keyword evidence="5" id="KW-0808">Transferase</keyword>
<dbReference type="ExpressionAtlas" id="N1QQB7">
    <property type="expression patterns" value="baseline"/>
</dbReference>
<dbReference type="InterPro" id="IPR043129">
    <property type="entry name" value="ATPase_NBD"/>
</dbReference>
<sequence length="79" mass="8582">MKNDSKGLILGRRIVVAMDGGLYENYPQYRLYMVEAMAELLGPWDMEHIVVEYTKDGSGIGAALLAAANSKYAAAQLSA</sequence>
<dbReference type="AlphaFoldDB" id="N1QQB7"/>
<protein>
    <recommendedName>
        <fullName evidence="5">Phosphotransferase</fullName>
        <ecNumber evidence="5">2.7.1.-</ecNumber>
    </recommendedName>
</protein>
<comment type="pathway">
    <text evidence="2">Carbohydrate metabolism; hexose metabolism.</text>
</comment>
<dbReference type="GO" id="GO:0005739">
    <property type="term" value="C:mitochondrion"/>
    <property type="evidence" value="ECO:0007669"/>
    <property type="project" value="TreeGrafter"/>
</dbReference>
<feature type="domain" description="Hexokinase C-terminal" evidence="6">
    <location>
        <begin position="12"/>
        <end position="67"/>
    </location>
</feature>
<dbReference type="PANTHER" id="PTHR19443">
    <property type="entry name" value="HEXOKINASE"/>
    <property type="match status" value="1"/>
</dbReference>
<dbReference type="GO" id="GO:0005829">
    <property type="term" value="C:cytosol"/>
    <property type="evidence" value="ECO:0007669"/>
    <property type="project" value="TreeGrafter"/>
</dbReference>
<evidence type="ECO:0000313" key="7">
    <source>
        <dbReference type="EnsemblPlants" id="EMT00080"/>
    </source>
</evidence>